<name>A0A0A9GXJ5_ARUDO</name>
<sequence>MAHHWHRHLLLIHPSKP</sequence>
<organism evidence="1">
    <name type="scientific">Arundo donax</name>
    <name type="common">Giant reed</name>
    <name type="synonym">Donax arundinaceus</name>
    <dbReference type="NCBI Taxonomy" id="35708"/>
    <lineage>
        <taxon>Eukaryota</taxon>
        <taxon>Viridiplantae</taxon>
        <taxon>Streptophyta</taxon>
        <taxon>Embryophyta</taxon>
        <taxon>Tracheophyta</taxon>
        <taxon>Spermatophyta</taxon>
        <taxon>Magnoliopsida</taxon>
        <taxon>Liliopsida</taxon>
        <taxon>Poales</taxon>
        <taxon>Poaceae</taxon>
        <taxon>PACMAD clade</taxon>
        <taxon>Arundinoideae</taxon>
        <taxon>Arundineae</taxon>
        <taxon>Arundo</taxon>
    </lineage>
</organism>
<dbReference type="EMBL" id="GBRH01170580">
    <property type="protein sequence ID" value="JAE27316.1"/>
    <property type="molecule type" value="Transcribed_RNA"/>
</dbReference>
<protein>
    <submittedName>
        <fullName evidence="1">Uncharacterized protein</fullName>
    </submittedName>
</protein>
<reference evidence="1" key="1">
    <citation type="submission" date="2014-09" db="EMBL/GenBank/DDBJ databases">
        <authorList>
            <person name="Magalhaes I.L.F."/>
            <person name="Oliveira U."/>
            <person name="Santos F.R."/>
            <person name="Vidigal T.H.D.A."/>
            <person name="Brescovit A.D."/>
            <person name="Santos A.J."/>
        </authorList>
    </citation>
    <scope>NUCLEOTIDE SEQUENCE</scope>
    <source>
        <tissue evidence="1">Shoot tissue taken approximately 20 cm above the soil surface</tissue>
    </source>
</reference>
<dbReference type="AlphaFoldDB" id="A0A0A9GXJ5"/>
<proteinExistence type="predicted"/>
<evidence type="ECO:0000313" key="1">
    <source>
        <dbReference type="EMBL" id="JAE27316.1"/>
    </source>
</evidence>
<reference evidence="1" key="2">
    <citation type="journal article" date="2015" name="Data Brief">
        <title>Shoot transcriptome of the giant reed, Arundo donax.</title>
        <authorList>
            <person name="Barrero R.A."/>
            <person name="Guerrero F.D."/>
            <person name="Moolhuijzen P."/>
            <person name="Goolsby J.A."/>
            <person name="Tidwell J."/>
            <person name="Bellgard S.E."/>
            <person name="Bellgard M.I."/>
        </authorList>
    </citation>
    <scope>NUCLEOTIDE SEQUENCE</scope>
    <source>
        <tissue evidence="1">Shoot tissue taken approximately 20 cm above the soil surface</tissue>
    </source>
</reference>
<accession>A0A0A9GXJ5</accession>